<dbReference type="OrthoDB" id="9795405at2"/>
<dbReference type="SUPFAM" id="SSF82784">
    <property type="entry name" value="OsmC-like"/>
    <property type="match status" value="1"/>
</dbReference>
<accession>A0A2U2PEW1</accession>
<organism evidence="1 2">
    <name type="scientific">Pararcticibacter amylolyticus</name>
    <dbReference type="NCBI Taxonomy" id="2173175"/>
    <lineage>
        <taxon>Bacteria</taxon>
        <taxon>Pseudomonadati</taxon>
        <taxon>Bacteroidota</taxon>
        <taxon>Sphingobacteriia</taxon>
        <taxon>Sphingobacteriales</taxon>
        <taxon>Sphingobacteriaceae</taxon>
        <taxon>Pararcticibacter</taxon>
    </lineage>
</organism>
<protein>
    <submittedName>
        <fullName evidence="1">Peroxiredoxin</fullName>
    </submittedName>
</protein>
<gene>
    <name evidence="1" type="ORF">DDR33_15745</name>
</gene>
<name>A0A2U2PEW1_9SPHI</name>
<keyword evidence="2" id="KW-1185">Reference proteome</keyword>
<dbReference type="AlphaFoldDB" id="A0A2U2PEW1"/>
<dbReference type="PANTHER" id="PTHR42830">
    <property type="entry name" value="OSMOTICALLY INDUCIBLE FAMILY PROTEIN"/>
    <property type="match status" value="1"/>
</dbReference>
<dbReference type="PANTHER" id="PTHR42830:SF2">
    <property type="entry name" value="OSMC_OHR FAMILY PROTEIN"/>
    <property type="match status" value="1"/>
</dbReference>
<dbReference type="Gene3D" id="3.30.300.20">
    <property type="match status" value="1"/>
</dbReference>
<comment type="caution">
    <text evidence="1">The sequence shown here is derived from an EMBL/GenBank/DDBJ whole genome shotgun (WGS) entry which is preliminary data.</text>
</comment>
<dbReference type="RefSeq" id="WP_109416751.1">
    <property type="nucleotide sequence ID" value="NZ_QEAS01000012.1"/>
</dbReference>
<dbReference type="EMBL" id="QEAS01000012">
    <property type="protein sequence ID" value="PWG79854.1"/>
    <property type="molecule type" value="Genomic_DNA"/>
</dbReference>
<dbReference type="Pfam" id="PF02566">
    <property type="entry name" value="OsmC"/>
    <property type="match status" value="1"/>
</dbReference>
<reference evidence="1 2" key="1">
    <citation type="submission" date="2018-04" db="EMBL/GenBank/DDBJ databases">
        <title>Pedobacter chongqingensis sp. nov., isolated from a rottenly hemp rope.</title>
        <authorList>
            <person name="Cai Y."/>
        </authorList>
    </citation>
    <scope>NUCLEOTIDE SEQUENCE [LARGE SCALE GENOMIC DNA]</scope>
    <source>
        <strain evidence="1 2">FJ4-8</strain>
    </source>
</reference>
<dbReference type="InterPro" id="IPR015946">
    <property type="entry name" value="KH_dom-like_a/b"/>
</dbReference>
<dbReference type="InterPro" id="IPR003718">
    <property type="entry name" value="OsmC/Ohr_fam"/>
</dbReference>
<evidence type="ECO:0000313" key="1">
    <source>
        <dbReference type="EMBL" id="PWG79854.1"/>
    </source>
</evidence>
<dbReference type="InterPro" id="IPR052707">
    <property type="entry name" value="OsmC_Ohr_Peroxiredoxin"/>
</dbReference>
<sequence length="159" mass="17717">MKREHNYQIAVRWTGNTGKGTESYRSYSRDHVISVDGKPDILGSSDPAFLGDKSKYNPEQIFVATLSACHMLWYLHLCSDAGIVIVEYIDQAIGIMDEDADGKGRFREVTLNPEITITDSSKLELAKSLHAKANEMCFIANSVKFPVYHKPVVHIGVAD</sequence>
<dbReference type="Proteomes" id="UP000245647">
    <property type="component" value="Unassembled WGS sequence"/>
</dbReference>
<proteinExistence type="predicted"/>
<dbReference type="InterPro" id="IPR036102">
    <property type="entry name" value="OsmC/Ohrsf"/>
</dbReference>
<evidence type="ECO:0000313" key="2">
    <source>
        <dbReference type="Proteomes" id="UP000245647"/>
    </source>
</evidence>